<feature type="chain" id="PRO_5011113504" description="SH3b domain-containing protein" evidence="2">
    <location>
        <begin position="19"/>
        <end position="274"/>
    </location>
</feature>
<dbReference type="EMBL" id="AP018203">
    <property type="protein sequence ID" value="BAY56825.1"/>
    <property type="molecule type" value="Genomic_DNA"/>
</dbReference>
<name>A0A1Z4JJ90_LEPBY</name>
<keyword evidence="2" id="KW-0732">Signal</keyword>
<proteinExistence type="predicted"/>
<evidence type="ECO:0000313" key="3">
    <source>
        <dbReference type="EMBL" id="BAY56825.1"/>
    </source>
</evidence>
<evidence type="ECO:0000313" key="4">
    <source>
        <dbReference type="Proteomes" id="UP000217895"/>
    </source>
</evidence>
<dbReference type="Gene3D" id="2.30.30.40">
    <property type="entry name" value="SH3 Domains"/>
    <property type="match status" value="1"/>
</dbReference>
<dbReference type="Proteomes" id="UP000217895">
    <property type="component" value="Chromosome"/>
</dbReference>
<evidence type="ECO:0000256" key="1">
    <source>
        <dbReference type="SAM" id="MobiDB-lite"/>
    </source>
</evidence>
<evidence type="ECO:0008006" key="5">
    <source>
        <dbReference type="Google" id="ProtNLM"/>
    </source>
</evidence>
<reference evidence="3 4" key="1">
    <citation type="submission" date="2017-06" db="EMBL/GenBank/DDBJ databases">
        <title>Genome sequencing of cyanobaciteial culture collection at National Institute for Environmental Studies (NIES).</title>
        <authorList>
            <person name="Hirose Y."/>
            <person name="Shimura Y."/>
            <person name="Fujisawa T."/>
            <person name="Nakamura Y."/>
            <person name="Kawachi M."/>
        </authorList>
    </citation>
    <scope>NUCLEOTIDE SEQUENCE [LARGE SCALE GENOMIC DNA]</scope>
    <source>
        <strain evidence="3 4">NIES-2135</strain>
    </source>
</reference>
<feature type="signal peptide" evidence="2">
    <location>
        <begin position="1"/>
        <end position="18"/>
    </location>
</feature>
<sequence length="274" mass="30166">MNKTALLTGAVVLTAAVASTIATVTYQRPTAEKVEQPPVEQPQPAPTSTPPTEKFNPPVATSPTPASSRQPITLVDESVQSPEFAKFLDRTKQAVRDRDAKYIRSIVTPATRFSFGEHRSINYLNPDNPKSPFWTSLEKALSLGCSQEAQAYSCPTVFHQFDEAIKKSNADIDAFSAIVVVGQNVNVRSQPQENAAVIATLTNEIVKYDMETFQNSAAKEALRLDDPNGWTPIVLPNDKRGYVSSRYAYSPVGYRVFFGKEQGEWKMQAFVSGD</sequence>
<evidence type="ECO:0000256" key="2">
    <source>
        <dbReference type="SAM" id="SignalP"/>
    </source>
</evidence>
<organism evidence="3 4">
    <name type="scientific">Leptolyngbya boryana NIES-2135</name>
    <dbReference type="NCBI Taxonomy" id="1973484"/>
    <lineage>
        <taxon>Bacteria</taxon>
        <taxon>Bacillati</taxon>
        <taxon>Cyanobacteriota</taxon>
        <taxon>Cyanophyceae</taxon>
        <taxon>Leptolyngbyales</taxon>
        <taxon>Leptolyngbyaceae</taxon>
        <taxon>Leptolyngbya group</taxon>
        <taxon>Leptolyngbya</taxon>
    </lineage>
</organism>
<feature type="compositionally biased region" description="Low complexity" evidence="1">
    <location>
        <begin position="57"/>
        <end position="68"/>
    </location>
</feature>
<protein>
    <recommendedName>
        <fullName evidence="5">SH3b domain-containing protein</fullName>
    </recommendedName>
</protein>
<dbReference type="AlphaFoldDB" id="A0A1Z4JJ90"/>
<accession>A0A1Z4JJ90</accession>
<feature type="region of interest" description="Disordered" evidence="1">
    <location>
        <begin position="29"/>
        <end position="72"/>
    </location>
</feature>
<feature type="compositionally biased region" description="Pro residues" evidence="1">
    <location>
        <begin position="39"/>
        <end position="49"/>
    </location>
</feature>
<keyword evidence="4" id="KW-1185">Reference proteome</keyword>
<gene>
    <name evidence="3" type="ORF">NIES2135_36650</name>
</gene>